<dbReference type="PANTHER" id="PTHR47966">
    <property type="entry name" value="BETA-SITE APP-CLEAVING ENZYME, ISOFORM A-RELATED"/>
    <property type="match status" value="1"/>
</dbReference>
<keyword evidence="3" id="KW-1133">Transmembrane helix</keyword>
<keyword evidence="6" id="KW-0645">Protease</keyword>
<dbReference type="SUPFAM" id="SSF50630">
    <property type="entry name" value="Acid proteases"/>
    <property type="match status" value="1"/>
</dbReference>
<proteinExistence type="inferred from homology"/>
<sequence length="512" mass="54777">MILTIFALLCGISTLVYGAHLPIVGRSTRSLSPRSSILGDTGPLNNLNNMIYYTNITLGGSLYQVVIDTGSSDLWVSGDPVPNAKDTGVRVGVQYAIGQAEGPILLAELGFEGYKVENQSFIFATANETNSLPATGIIGLGPFSTSNIVGALTTKTTTTTILGLPPLDNIFRQNTTTPNFLTVLLGRAEDPDNNYPGDLTIMEVLPGYEGILDQPKLPVTAAQHGGQHWSALLDADGLVGPDGEPIAVKTRVGATKNKKQLTVMFDTGFTYPQVTASMAEAIYGRFTGSKLENITDLGEVWTLPCDAEVNITLKFGGQSIPIHPLDATFHLPSPRTDCYGTFQPITTGASLDFDVIMGMAFLRNAYFLVNFGSDFSDVLEGFNAVLNGTHNKQPPYIQLLPTSSDAAEVHDDFQQVRIQGKTFSELSSLKEKAKSAGKTIARGVIIAAAVAGAVVLCLLALLCFCCFRRRTSRSSSYRGLNDPAPAAAVDMHGVSQARPMSAPYTTAWDTHR</sequence>
<keyword evidence="4" id="KW-0732">Signal</keyword>
<dbReference type="GO" id="GO:0004190">
    <property type="term" value="F:aspartic-type endopeptidase activity"/>
    <property type="evidence" value="ECO:0007669"/>
    <property type="project" value="UniProtKB-KW"/>
</dbReference>
<evidence type="ECO:0000259" key="5">
    <source>
        <dbReference type="PROSITE" id="PS51767"/>
    </source>
</evidence>
<dbReference type="GO" id="GO:0006508">
    <property type="term" value="P:proteolysis"/>
    <property type="evidence" value="ECO:0007669"/>
    <property type="project" value="UniProtKB-KW"/>
</dbReference>
<dbReference type="OrthoDB" id="15189at2759"/>
<evidence type="ECO:0000256" key="2">
    <source>
        <dbReference type="ARBA" id="ARBA00022750"/>
    </source>
</evidence>
<dbReference type="InterPro" id="IPR001461">
    <property type="entry name" value="Aspartic_peptidase_A1"/>
</dbReference>
<dbReference type="Pfam" id="PF00026">
    <property type="entry name" value="Asp"/>
    <property type="match status" value="2"/>
</dbReference>
<dbReference type="InterPro" id="IPR033121">
    <property type="entry name" value="PEPTIDASE_A1"/>
</dbReference>
<dbReference type="PANTHER" id="PTHR47966:SF51">
    <property type="entry name" value="BETA-SITE APP-CLEAVING ENZYME, ISOFORM A-RELATED"/>
    <property type="match status" value="1"/>
</dbReference>
<comment type="similarity">
    <text evidence="1">Belongs to the peptidase A1 family.</text>
</comment>
<evidence type="ECO:0000313" key="6">
    <source>
        <dbReference type="EMBL" id="KZP27564.1"/>
    </source>
</evidence>
<keyword evidence="3" id="KW-0472">Membrane</keyword>
<dbReference type="InterPro" id="IPR034164">
    <property type="entry name" value="Pepsin-like_dom"/>
</dbReference>
<feature type="signal peptide" evidence="4">
    <location>
        <begin position="1"/>
        <end position="18"/>
    </location>
</feature>
<dbReference type="CDD" id="cd05471">
    <property type="entry name" value="pepsin_like"/>
    <property type="match status" value="1"/>
</dbReference>
<dbReference type="InterPro" id="IPR021109">
    <property type="entry name" value="Peptidase_aspartic_dom_sf"/>
</dbReference>
<evidence type="ECO:0000256" key="1">
    <source>
        <dbReference type="ARBA" id="ARBA00007447"/>
    </source>
</evidence>
<keyword evidence="7" id="KW-1185">Reference proteome</keyword>
<dbReference type="PROSITE" id="PS00141">
    <property type="entry name" value="ASP_PROTEASE"/>
    <property type="match status" value="1"/>
</dbReference>
<keyword evidence="2" id="KW-0378">Hydrolase</keyword>
<protein>
    <submittedName>
        <fullName evidence="6">Acid protease</fullName>
    </submittedName>
</protein>
<organism evidence="6 7">
    <name type="scientific">Athelia psychrophila</name>
    <dbReference type="NCBI Taxonomy" id="1759441"/>
    <lineage>
        <taxon>Eukaryota</taxon>
        <taxon>Fungi</taxon>
        <taxon>Dikarya</taxon>
        <taxon>Basidiomycota</taxon>
        <taxon>Agaricomycotina</taxon>
        <taxon>Agaricomycetes</taxon>
        <taxon>Agaricomycetidae</taxon>
        <taxon>Atheliales</taxon>
        <taxon>Atheliaceae</taxon>
        <taxon>Athelia</taxon>
    </lineage>
</organism>
<dbReference type="InterPro" id="IPR001969">
    <property type="entry name" value="Aspartic_peptidase_AS"/>
</dbReference>
<dbReference type="EMBL" id="KV417508">
    <property type="protein sequence ID" value="KZP27564.1"/>
    <property type="molecule type" value="Genomic_DNA"/>
</dbReference>
<feature type="chain" id="PRO_5007878863" evidence="4">
    <location>
        <begin position="19"/>
        <end position="512"/>
    </location>
</feature>
<dbReference type="Gene3D" id="2.40.70.10">
    <property type="entry name" value="Acid Proteases"/>
    <property type="match status" value="2"/>
</dbReference>
<name>A0A166QUQ6_9AGAM</name>
<gene>
    <name evidence="6" type="ORF">FIBSPDRAFT_1040106</name>
</gene>
<dbReference type="AlphaFoldDB" id="A0A166QUQ6"/>
<evidence type="ECO:0000313" key="7">
    <source>
        <dbReference type="Proteomes" id="UP000076532"/>
    </source>
</evidence>
<dbReference type="PROSITE" id="PS51767">
    <property type="entry name" value="PEPTIDASE_A1"/>
    <property type="match status" value="1"/>
</dbReference>
<dbReference type="STRING" id="436010.A0A166QUQ6"/>
<accession>A0A166QUQ6</accession>
<feature type="domain" description="Peptidase A1" evidence="5">
    <location>
        <begin position="52"/>
        <end position="383"/>
    </location>
</feature>
<evidence type="ECO:0000256" key="4">
    <source>
        <dbReference type="SAM" id="SignalP"/>
    </source>
</evidence>
<keyword evidence="3" id="KW-0812">Transmembrane</keyword>
<feature type="transmembrane region" description="Helical" evidence="3">
    <location>
        <begin position="444"/>
        <end position="467"/>
    </location>
</feature>
<reference evidence="6 7" key="1">
    <citation type="journal article" date="2016" name="Mol. Biol. Evol.">
        <title>Comparative Genomics of Early-Diverging Mushroom-Forming Fungi Provides Insights into the Origins of Lignocellulose Decay Capabilities.</title>
        <authorList>
            <person name="Nagy L.G."/>
            <person name="Riley R."/>
            <person name="Tritt A."/>
            <person name="Adam C."/>
            <person name="Daum C."/>
            <person name="Floudas D."/>
            <person name="Sun H."/>
            <person name="Yadav J.S."/>
            <person name="Pangilinan J."/>
            <person name="Larsson K.H."/>
            <person name="Matsuura K."/>
            <person name="Barry K."/>
            <person name="Labutti K."/>
            <person name="Kuo R."/>
            <person name="Ohm R.A."/>
            <person name="Bhattacharya S.S."/>
            <person name="Shirouzu T."/>
            <person name="Yoshinaga Y."/>
            <person name="Martin F.M."/>
            <person name="Grigoriev I.V."/>
            <person name="Hibbett D.S."/>
        </authorList>
    </citation>
    <scope>NUCLEOTIDE SEQUENCE [LARGE SCALE GENOMIC DNA]</scope>
    <source>
        <strain evidence="6 7">CBS 109695</strain>
    </source>
</reference>
<keyword evidence="2" id="KW-0064">Aspartyl protease</keyword>
<dbReference type="Proteomes" id="UP000076532">
    <property type="component" value="Unassembled WGS sequence"/>
</dbReference>
<evidence type="ECO:0000256" key="3">
    <source>
        <dbReference type="SAM" id="Phobius"/>
    </source>
</evidence>